<proteinExistence type="predicted"/>
<accession>A0A6A4GBZ1</accession>
<keyword evidence="3" id="KW-1185">Reference proteome</keyword>
<dbReference type="Proteomes" id="UP000799118">
    <property type="component" value="Unassembled WGS sequence"/>
</dbReference>
<evidence type="ECO:0000313" key="3">
    <source>
        <dbReference type="Proteomes" id="UP000799118"/>
    </source>
</evidence>
<dbReference type="OrthoDB" id="6020543at2759"/>
<feature type="region of interest" description="Disordered" evidence="1">
    <location>
        <begin position="396"/>
        <end position="416"/>
    </location>
</feature>
<organism evidence="2 3">
    <name type="scientific">Gymnopus androsaceus JB14</name>
    <dbReference type="NCBI Taxonomy" id="1447944"/>
    <lineage>
        <taxon>Eukaryota</taxon>
        <taxon>Fungi</taxon>
        <taxon>Dikarya</taxon>
        <taxon>Basidiomycota</taxon>
        <taxon>Agaricomycotina</taxon>
        <taxon>Agaricomycetes</taxon>
        <taxon>Agaricomycetidae</taxon>
        <taxon>Agaricales</taxon>
        <taxon>Marasmiineae</taxon>
        <taxon>Omphalotaceae</taxon>
        <taxon>Gymnopus</taxon>
    </lineage>
</organism>
<gene>
    <name evidence="2" type="ORF">BT96DRAFT_1009730</name>
</gene>
<feature type="compositionally biased region" description="Polar residues" evidence="1">
    <location>
        <begin position="187"/>
        <end position="196"/>
    </location>
</feature>
<dbReference type="AlphaFoldDB" id="A0A6A4GBZ1"/>
<protein>
    <submittedName>
        <fullName evidence="2">Uncharacterized protein</fullName>
    </submittedName>
</protein>
<evidence type="ECO:0000313" key="2">
    <source>
        <dbReference type="EMBL" id="KAE9383026.1"/>
    </source>
</evidence>
<reference evidence="2" key="1">
    <citation type="journal article" date="2019" name="Environ. Microbiol.">
        <title>Fungal ecological strategies reflected in gene transcription - a case study of two litter decomposers.</title>
        <authorList>
            <person name="Barbi F."/>
            <person name="Kohler A."/>
            <person name="Barry K."/>
            <person name="Baskaran P."/>
            <person name="Daum C."/>
            <person name="Fauchery L."/>
            <person name="Ihrmark K."/>
            <person name="Kuo A."/>
            <person name="LaButti K."/>
            <person name="Lipzen A."/>
            <person name="Morin E."/>
            <person name="Grigoriev I.V."/>
            <person name="Henrissat B."/>
            <person name="Lindahl B."/>
            <person name="Martin F."/>
        </authorList>
    </citation>
    <scope>NUCLEOTIDE SEQUENCE</scope>
    <source>
        <strain evidence="2">JB14</strain>
    </source>
</reference>
<dbReference type="Gene3D" id="3.20.20.80">
    <property type="entry name" value="Glycosidases"/>
    <property type="match status" value="1"/>
</dbReference>
<evidence type="ECO:0000256" key="1">
    <source>
        <dbReference type="SAM" id="MobiDB-lite"/>
    </source>
</evidence>
<dbReference type="EMBL" id="ML770756">
    <property type="protein sequence ID" value="KAE9383026.1"/>
    <property type="molecule type" value="Genomic_DNA"/>
</dbReference>
<sequence length="416" mass="46095">MIITHSDQLVDLLFGRHLDDTIDVFPLAFLDAFFSPGDLPNINFANTCRSDDGPVFPGGQLAHCQFMAMDIQTCCRKNNHSQHGRSDRGSGFHSNIQAGGFATLIWDLFSEAHQIRGCSGMLAFSCAGPSSFVPGYSYIGSSYAGFGFNPSSIPSGVAGTTAHGQLQLQMPVTVIYTFFRPPNSAASSIFTSTPSESQEEEAYDEHGGKTMGPSGHDGHDSPPPGKELIAEARNERRYSSCWFFHRYPSLTLPLWTPTTVAQAPSIRKSRAIRLRKTAPLYMEEGTSRKVSLAGISPFARWTQNIDFVFVYGNDDVSLCRQLGCAQEMVHRRTWMRFLDIFGAQHHVQRENLYFVIGILDTPEHNHPDVQVHFNVFGSSKFHQSWRKFTTDTDTPFELGGPSYHEPVSGLPTLQGG</sequence>
<feature type="region of interest" description="Disordered" evidence="1">
    <location>
        <begin position="187"/>
        <end position="227"/>
    </location>
</feature>
<name>A0A6A4GBZ1_9AGAR</name>